<organism evidence="1 2">
    <name type="scientific">Lacipirellula limnantheis</name>
    <dbReference type="NCBI Taxonomy" id="2528024"/>
    <lineage>
        <taxon>Bacteria</taxon>
        <taxon>Pseudomonadati</taxon>
        <taxon>Planctomycetota</taxon>
        <taxon>Planctomycetia</taxon>
        <taxon>Pirellulales</taxon>
        <taxon>Lacipirellulaceae</taxon>
        <taxon>Lacipirellula</taxon>
    </lineage>
</organism>
<protein>
    <submittedName>
        <fullName evidence="1">Uncharacterized protein</fullName>
    </submittedName>
</protein>
<gene>
    <name evidence="1" type="ORF">I41_41060</name>
</gene>
<reference evidence="1 2" key="1">
    <citation type="submission" date="2019-02" db="EMBL/GenBank/DDBJ databases">
        <title>Deep-cultivation of Planctomycetes and their phenomic and genomic characterization uncovers novel biology.</title>
        <authorList>
            <person name="Wiegand S."/>
            <person name="Jogler M."/>
            <person name="Boedeker C."/>
            <person name="Pinto D."/>
            <person name="Vollmers J."/>
            <person name="Rivas-Marin E."/>
            <person name="Kohn T."/>
            <person name="Peeters S.H."/>
            <person name="Heuer A."/>
            <person name="Rast P."/>
            <person name="Oberbeckmann S."/>
            <person name="Bunk B."/>
            <person name="Jeske O."/>
            <person name="Meyerdierks A."/>
            <person name="Storesund J.E."/>
            <person name="Kallscheuer N."/>
            <person name="Luecker S."/>
            <person name="Lage O.M."/>
            <person name="Pohl T."/>
            <person name="Merkel B.J."/>
            <person name="Hornburger P."/>
            <person name="Mueller R.-W."/>
            <person name="Bruemmer F."/>
            <person name="Labrenz M."/>
            <person name="Spormann A.M."/>
            <person name="Op den Camp H."/>
            <person name="Overmann J."/>
            <person name="Amann R."/>
            <person name="Jetten M.S.M."/>
            <person name="Mascher T."/>
            <person name="Medema M.H."/>
            <person name="Devos D.P."/>
            <person name="Kaster A.-K."/>
            <person name="Ovreas L."/>
            <person name="Rohde M."/>
            <person name="Galperin M.Y."/>
            <person name="Jogler C."/>
        </authorList>
    </citation>
    <scope>NUCLEOTIDE SEQUENCE [LARGE SCALE GENOMIC DNA]</scope>
    <source>
        <strain evidence="1 2">I41</strain>
    </source>
</reference>
<proteinExistence type="predicted"/>
<accession>A0A517U2P6</accession>
<dbReference type="EMBL" id="CP036339">
    <property type="protein sequence ID" value="QDT74902.1"/>
    <property type="molecule type" value="Genomic_DNA"/>
</dbReference>
<dbReference type="KEGG" id="llh:I41_41060"/>
<dbReference type="Proteomes" id="UP000317909">
    <property type="component" value="Chromosome"/>
</dbReference>
<name>A0A517U2P6_9BACT</name>
<dbReference type="AlphaFoldDB" id="A0A517U2P6"/>
<keyword evidence="2" id="KW-1185">Reference proteome</keyword>
<evidence type="ECO:0000313" key="2">
    <source>
        <dbReference type="Proteomes" id="UP000317909"/>
    </source>
</evidence>
<evidence type="ECO:0000313" key="1">
    <source>
        <dbReference type="EMBL" id="QDT74902.1"/>
    </source>
</evidence>
<sequence length="103" mass="11859">MGDSRIEVEYERTLSPDSAAKLRAGVWPQDMDDRWVVCLDEFALQMWRSWTGHCIFRLPARQQGECTVVGPIVVNGDRATYQRSGDEEDIRVVDAMIDRTLDR</sequence>